<name>A0A6J0N9S8_RAPSA</name>
<evidence type="ECO:0000313" key="3">
    <source>
        <dbReference type="Proteomes" id="UP000504610"/>
    </source>
</evidence>
<dbReference type="Pfam" id="PF03080">
    <property type="entry name" value="Neprosin"/>
    <property type="match status" value="1"/>
</dbReference>
<dbReference type="PANTHER" id="PTHR31589:SF119">
    <property type="entry name" value="NEPROSIN DOMAIN-CONTAINING PROTEIN"/>
    <property type="match status" value="1"/>
</dbReference>
<feature type="domain" description="Neprosin PEP catalytic" evidence="2">
    <location>
        <begin position="147"/>
        <end position="398"/>
    </location>
</feature>
<dbReference type="AlphaFoldDB" id="A0A6J0N9S8"/>
<reference evidence="3" key="1">
    <citation type="journal article" date="2019" name="Database">
        <title>The radish genome database (RadishGD): an integrated information resource for radish genomics.</title>
        <authorList>
            <person name="Yu H.J."/>
            <person name="Baek S."/>
            <person name="Lee Y.J."/>
            <person name="Cho A."/>
            <person name="Mun J.H."/>
        </authorList>
    </citation>
    <scope>NUCLEOTIDE SEQUENCE [LARGE SCALE GENOMIC DNA]</scope>
    <source>
        <strain evidence="3">cv. WK10039</strain>
    </source>
</reference>
<dbReference type="RefSeq" id="XP_018481245.1">
    <property type="nucleotide sequence ID" value="XM_018625743.2"/>
</dbReference>
<organism evidence="3 4">
    <name type="scientific">Raphanus sativus</name>
    <name type="common">Radish</name>
    <name type="synonym">Raphanus raphanistrum var. sativus</name>
    <dbReference type="NCBI Taxonomy" id="3726"/>
    <lineage>
        <taxon>Eukaryota</taxon>
        <taxon>Viridiplantae</taxon>
        <taxon>Streptophyta</taxon>
        <taxon>Embryophyta</taxon>
        <taxon>Tracheophyta</taxon>
        <taxon>Spermatophyta</taxon>
        <taxon>Magnoliopsida</taxon>
        <taxon>eudicotyledons</taxon>
        <taxon>Gunneridae</taxon>
        <taxon>Pentapetalae</taxon>
        <taxon>rosids</taxon>
        <taxon>malvids</taxon>
        <taxon>Brassicales</taxon>
        <taxon>Brassicaceae</taxon>
        <taxon>Brassiceae</taxon>
        <taxon>Raphanus</taxon>
    </lineage>
</organism>
<dbReference type="OrthoDB" id="1858978at2759"/>
<dbReference type="PANTHER" id="PTHR31589">
    <property type="entry name" value="PROTEIN, PUTATIVE (DUF239)-RELATED-RELATED"/>
    <property type="match status" value="1"/>
</dbReference>
<dbReference type="InterPro" id="IPR025521">
    <property type="entry name" value="Neprosin_propep"/>
</dbReference>
<keyword evidence="1" id="KW-0732">Signal</keyword>
<keyword evidence="3" id="KW-1185">Reference proteome</keyword>
<dbReference type="GeneID" id="108852240"/>
<dbReference type="KEGG" id="rsz:108852240"/>
<feature type="chain" id="PRO_5026734498" evidence="1">
    <location>
        <begin position="24"/>
        <end position="398"/>
    </location>
</feature>
<evidence type="ECO:0000259" key="2">
    <source>
        <dbReference type="PROSITE" id="PS52045"/>
    </source>
</evidence>
<dbReference type="InterPro" id="IPR053168">
    <property type="entry name" value="Glutamic_endopeptidase"/>
</dbReference>
<dbReference type="Gene3D" id="3.90.1320.10">
    <property type="entry name" value="Outer-capsid protein sigma 3, large lobe"/>
    <property type="match status" value="1"/>
</dbReference>
<protein>
    <submittedName>
        <fullName evidence="4">Uncharacterized protein LOC108852240</fullName>
    </submittedName>
</protein>
<sequence length="398" mass="43965">MGMAGFAVALMIIGMIISPCVYGKEFSDHEEIKVQRLLKRLNKHALKSIKSEDGDIIDCVPIHSQPAFDHPLLKKHTIQMRPSFIPESTSTYTKKKINATQAWNKNGRCPKNTVPIRRIKKEDILRSKSIKSYGKKTTQGSPEGTTVDPSKGHEYAVMNSMSGTFFGTQFSVNIWKPEVQVPEEFSLAQTWLVSGVGTARNTIEAGLQVYPGKYGDSNLRLFVYWTADGYQNTGCYNNDCSGFVQRSNLITVGGTYTTVSEYDGNQYELSILIWKDGENWWLRIGEELVGYWPGNLFNSIGSGATIVQWGGEIVNLETGGQHTTTDMGSGHFAGEGYKKASYFRSLMTVDGTNTLSAPQGVYPLTGHDNCYNIMAGDAGTSWGVNFFYGGPGRNENCP</sequence>
<dbReference type="Proteomes" id="UP000504610">
    <property type="component" value="Chromosome 4"/>
</dbReference>
<gene>
    <name evidence="4" type="primary">LOC108852240</name>
</gene>
<reference evidence="4" key="2">
    <citation type="submission" date="2025-08" db="UniProtKB">
        <authorList>
            <consortium name="RefSeq"/>
        </authorList>
    </citation>
    <scope>IDENTIFICATION</scope>
    <source>
        <tissue evidence="4">Leaf</tissue>
    </source>
</reference>
<dbReference type="InterPro" id="IPR004314">
    <property type="entry name" value="Neprosin"/>
</dbReference>
<dbReference type="Pfam" id="PF14365">
    <property type="entry name" value="Neprosin_AP"/>
    <property type="match status" value="1"/>
</dbReference>
<feature type="signal peptide" evidence="1">
    <location>
        <begin position="1"/>
        <end position="23"/>
    </location>
</feature>
<proteinExistence type="predicted"/>
<accession>A0A6J0N9S8</accession>
<dbReference type="PROSITE" id="PS52045">
    <property type="entry name" value="NEPROSIN_PEP_CD"/>
    <property type="match status" value="1"/>
</dbReference>
<evidence type="ECO:0000313" key="4">
    <source>
        <dbReference type="RefSeq" id="XP_018481245.1"/>
    </source>
</evidence>
<evidence type="ECO:0000256" key="1">
    <source>
        <dbReference type="SAM" id="SignalP"/>
    </source>
</evidence>